<protein>
    <submittedName>
        <fullName evidence="1">Uncharacterized protein</fullName>
    </submittedName>
</protein>
<proteinExistence type="predicted"/>
<dbReference type="RefSeq" id="WP_193080723.1">
    <property type="nucleotide sequence ID" value="NZ_CP045201.1"/>
</dbReference>
<keyword evidence="2" id="KW-1185">Reference proteome</keyword>
<dbReference type="Proteomes" id="UP000594118">
    <property type="component" value="Chromosome"/>
</dbReference>
<dbReference type="AlphaFoldDB" id="A0A7L9WQI6"/>
<dbReference type="KEGG" id="pshq:F3W81_17920"/>
<gene>
    <name evidence="1" type="ORF">F3W81_17920</name>
</gene>
<sequence>MKTTAISTPTVEATAPERFAWLLDRYFRLDRNGALIERFRTLFEIDSAGELTPQPVLDPLTGETRGLMVLDMAARLRPV</sequence>
<dbReference type="EMBL" id="CP045201">
    <property type="protein sequence ID" value="QOL82529.1"/>
    <property type="molecule type" value="Genomic_DNA"/>
</dbReference>
<accession>A0A7L9WQI6</accession>
<evidence type="ECO:0000313" key="1">
    <source>
        <dbReference type="EMBL" id="QOL82529.1"/>
    </source>
</evidence>
<name>A0A7L9WQI6_9RHOB</name>
<evidence type="ECO:0000313" key="2">
    <source>
        <dbReference type="Proteomes" id="UP000594118"/>
    </source>
</evidence>
<organism evidence="1 2">
    <name type="scientific">Pseudooceanicola spongiae</name>
    <dbReference type="NCBI Taxonomy" id="2613965"/>
    <lineage>
        <taxon>Bacteria</taxon>
        <taxon>Pseudomonadati</taxon>
        <taxon>Pseudomonadota</taxon>
        <taxon>Alphaproteobacteria</taxon>
        <taxon>Rhodobacterales</taxon>
        <taxon>Paracoccaceae</taxon>
        <taxon>Pseudooceanicola</taxon>
    </lineage>
</organism>
<reference evidence="1 2" key="1">
    <citation type="submission" date="2019-10" db="EMBL/GenBank/DDBJ databases">
        <title>Pseudopuniceibacterium sp. HQ09 islated from Antarctica.</title>
        <authorList>
            <person name="Liao L."/>
            <person name="Su S."/>
            <person name="Chen B."/>
            <person name="Yu Y."/>
        </authorList>
    </citation>
    <scope>NUCLEOTIDE SEQUENCE [LARGE SCALE GENOMIC DNA]</scope>
    <source>
        <strain evidence="1 2">HQ09</strain>
    </source>
</reference>